<proteinExistence type="predicted"/>
<evidence type="ECO:0000313" key="2">
    <source>
        <dbReference type="EMBL" id="KAK4112220.1"/>
    </source>
</evidence>
<dbReference type="CDD" id="cd14688">
    <property type="entry name" value="bZIP_YAP"/>
    <property type="match status" value="1"/>
</dbReference>
<reference evidence="2" key="1">
    <citation type="journal article" date="2023" name="Mol. Phylogenet. Evol.">
        <title>Genome-scale phylogeny and comparative genomics of the fungal order Sordariales.</title>
        <authorList>
            <person name="Hensen N."/>
            <person name="Bonometti L."/>
            <person name="Westerberg I."/>
            <person name="Brannstrom I.O."/>
            <person name="Guillou S."/>
            <person name="Cros-Aarteil S."/>
            <person name="Calhoun S."/>
            <person name="Haridas S."/>
            <person name="Kuo A."/>
            <person name="Mondo S."/>
            <person name="Pangilinan J."/>
            <person name="Riley R."/>
            <person name="LaButti K."/>
            <person name="Andreopoulos B."/>
            <person name="Lipzen A."/>
            <person name="Chen C."/>
            <person name="Yan M."/>
            <person name="Daum C."/>
            <person name="Ng V."/>
            <person name="Clum A."/>
            <person name="Steindorff A."/>
            <person name="Ohm R.A."/>
            <person name="Martin F."/>
            <person name="Silar P."/>
            <person name="Natvig D.O."/>
            <person name="Lalanne C."/>
            <person name="Gautier V."/>
            <person name="Ament-Velasquez S.L."/>
            <person name="Kruys A."/>
            <person name="Hutchinson M.I."/>
            <person name="Powell A.J."/>
            <person name="Barry K."/>
            <person name="Miller A.N."/>
            <person name="Grigoriev I.V."/>
            <person name="Debuchy R."/>
            <person name="Gladieux P."/>
            <person name="Hiltunen Thoren M."/>
            <person name="Johannesson H."/>
        </authorList>
    </citation>
    <scope>NUCLEOTIDE SEQUENCE</scope>
    <source>
        <strain evidence="2">CBS 508.74</strain>
    </source>
</reference>
<feature type="compositionally biased region" description="Low complexity" evidence="1">
    <location>
        <begin position="86"/>
        <end position="114"/>
    </location>
</feature>
<keyword evidence="3" id="KW-1185">Reference proteome</keyword>
<evidence type="ECO:0008006" key="4">
    <source>
        <dbReference type="Google" id="ProtNLM"/>
    </source>
</evidence>
<dbReference type="Proteomes" id="UP001302812">
    <property type="component" value="Unassembled WGS sequence"/>
</dbReference>
<dbReference type="GeneID" id="89941898"/>
<sequence>MSSEVRFQTRIHKFSSRPPGYDAARQRENQRRHRARVKGRIAELEAALSSTQSRLIDALSRIDTLTAEVRRLQCALESSPRPPSEPIAFLPNPPLAAASPFSPQPASTAASPSAGNAQPAQQTVAQSKLNELPSQQATRLHCEPGTCSSCTGTADQESAATATATATTRCTSRQLDVRNPRPKPVLTSPDSPPKSSFDDPADDCPLLPPAEAGESTIPCREAYSIIQDRSTPEFDLSVATEWLKPGFRRAPVPGAGCRVQTHVLFAFVDHITSI</sequence>
<feature type="region of interest" description="Disordered" evidence="1">
    <location>
        <begin position="163"/>
        <end position="213"/>
    </location>
</feature>
<dbReference type="AlphaFoldDB" id="A0AAN6YRI1"/>
<reference evidence="2" key="2">
    <citation type="submission" date="2023-05" db="EMBL/GenBank/DDBJ databases">
        <authorList>
            <consortium name="Lawrence Berkeley National Laboratory"/>
            <person name="Steindorff A."/>
            <person name="Hensen N."/>
            <person name="Bonometti L."/>
            <person name="Westerberg I."/>
            <person name="Brannstrom I.O."/>
            <person name="Guillou S."/>
            <person name="Cros-Aarteil S."/>
            <person name="Calhoun S."/>
            <person name="Haridas S."/>
            <person name="Kuo A."/>
            <person name="Mondo S."/>
            <person name="Pangilinan J."/>
            <person name="Riley R."/>
            <person name="Labutti K."/>
            <person name="Andreopoulos B."/>
            <person name="Lipzen A."/>
            <person name="Chen C."/>
            <person name="Yanf M."/>
            <person name="Daum C."/>
            <person name="Ng V."/>
            <person name="Clum A."/>
            <person name="Ohm R."/>
            <person name="Martin F."/>
            <person name="Silar P."/>
            <person name="Natvig D."/>
            <person name="Lalanne C."/>
            <person name="Gautier V."/>
            <person name="Ament-Velasquez S.L."/>
            <person name="Kruys A."/>
            <person name="Hutchinson M.I."/>
            <person name="Powell A.J."/>
            <person name="Barry K."/>
            <person name="Miller A.N."/>
            <person name="Grigoriev I.V."/>
            <person name="Debuchy R."/>
            <person name="Gladieux P."/>
            <person name="Thoren M.H."/>
            <person name="Johannesson H."/>
        </authorList>
    </citation>
    <scope>NUCLEOTIDE SEQUENCE</scope>
    <source>
        <strain evidence="2">CBS 508.74</strain>
    </source>
</reference>
<dbReference type="RefSeq" id="XP_064669790.1">
    <property type="nucleotide sequence ID" value="XM_064817773.1"/>
</dbReference>
<gene>
    <name evidence="2" type="ORF">N656DRAFT_798562</name>
</gene>
<feature type="region of interest" description="Disordered" evidence="1">
    <location>
        <begin position="76"/>
        <end position="125"/>
    </location>
</feature>
<protein>
    <recommendedName>
        <fullName evidence="4">BZIP domain-containing protein</fullName>
    </recommendedName>
</protein>
<organism evidence="2 3">
    <name type="scientific">Canariomyces notabilis</name>
    <dbReference type="NCBI Taxonomy" id="2074819"/>
    <lineage>
        <taxon>Eukaryota</taxon>
        <taxon>Fungi</taxon>
        <taxon>Dikarya</taxon>
        <taxon>Ascomycota</taxon>
        <taxon>Pezizomycotina</taxon>
        <taxon>Sordariomycetes</taxon>
        <taxon>Sordariomycetidae</taxon>
        <taxon>Sordariales</taxon>
        <taxon>Chaetomiaceae</taxon>
        <taxon>Canariomyces</taxon>
    </lineage>
</organism>
<evidence type="ECO:0000256" key="1">
    <source>
        <dbReference type="SAM" id="MobiDB-lite"/>
    </source>
</evidence>
<feature type="region of interest" description="Disordered" evidence="1">
    <location>
        <begin position="1"/>
        <end position="32"/>
    </location>
</feature>
<accession>A0AAN6YRI1</accession>
<comment type="caution">
    <text evidence="2">The sequence shown here is derived from an EMBL/GenBank/DDBJ whole genome shotgun (WGS) entry which is preliminary data.</text>
</comment>
<evidence type="ECO:0000313" key="3">
    <source>
        <dbReference type="Proteomes" id="UP001302812"/>
    </source>
</evidence>
<name>A0AAN6YRI1_9PEZI</name>
<feature type="compositionally biased region" description="Polar residues" evidence="1">
    <location>
        <begin position="115"/>
        <end position="125"/>
    </location>
</feature>
<dbReference type="EMBL" id="MU853343">
    <property type="protein sequence ID" value="KAK4112220.1"/>
    <property type="molecule type" value="Genomic_DNA"/>
</dbReference>